<comment type="similarity">
    <text evidence="1">Belongs to the esterase D family.</text>
</comment>
<keyword evidence="5" id="KW-1185">Reference proteome</keyword>
<accession>A0A7Y9IYU5</accession>
<keyword evidence="2" id="KW-0378">Hydrolase</keyword>
<dbReference type="PANTHER" id="PTHR40841">
    <property type="entry name" value="SIDEROPHORE TRIACETYLFUSARININE C ESTERASE"/>
    <property type="match status" value="1"/>
</dbReference>
<feature type="chain" id="PRO_5030713275" description="Ferri-bacillibactin esterase BesA" evidence="3">
    <location>
        <begin position="24"/>
        <end position="319"/>
    </location>
</feature>
<protein>
    <recommendedName>
        <fullName evidence="6">Ferri-bacillibactin esterase BesA</fullName>
    </recommendedName>
</protein>
<dbReference type="AlphaFoldDB" id="A0A7Y9IYU5"/>
<gene>
    <name evidence="4" type="ORF">FHW18_004980</name>
</gene>
<dbReference type="Pfam" id="PF00756">
    <property type="entry name" value="Esterase"/>
    <property type="match status" value="1"/>
</dbReference>
<evidence type="ECO:0008006" key="6">
    <source>
        <dbReference type="Google" id="ProtNLM"/>
    </source>
</evidence>
<dbReference type="GO" id="GO:0016788">
    <property type="term" value="F:hydrolase activity, acting on ester bonds"/>
    <property type="evidence" value="ECO:0007669"/>
    <property type="project" value="TreeGrafter"/>
</dbReference>
<evidence type="ECO:0000256" key="2">
    <source>
        <dbReference type="ARBA" id="ARBA00022801"/>
    </source>
</evidence>
<comment type="caution">
    <text evidence="4">The sequence shown here is derived from an EMBL/GenBank/DDBJ whole genome shotgun (WGS) entry which is preliminary data.</text>
</comment>
<reference evidence="4 5" key="1">
    <citation type="submission" date="2020-07" db="EMBL/GenBank/DDBJ databases">
        <title>Genomic Encyclopedia of Type Strains, Phase IV (KMG-V): Genome sequencing to study the core and pangenomes of soil and plant-associated prokaryotes.</title>
        <authorList>
            <person name="Whitman W."/>
        </authorList>
    </citation>
    <scope>NUCLEOTIDE SEQUENCE [LARGE SCALE GENOMIC DNA]</scope>
    <source>
        <strain evidence="4 5">SAS40</strain>
    </source>
</reference>
<keyword evidence="3" id="KW-0732">Signal</keyword>
<dbReference type="EMBL" id="JACBYR010000003">
    <property type="protein sequence ID" value="NYE85661.1"/>
    <property type="molecule type" value="Genomic_DNA"/>
</dbReference>
<evidence type="ECO:0000313" key="4">
    <source>
        <dbReference type="EMBL" id="NYE85661.1"/>
    </source>
</evidence>
<evidence type="ECO:0000313" key="5">
    <source>
        <dbReference type="Proteomes" id="UP000542125"/>
    </source>
</evidence>
<dbReference type="InterPro" id="IPR029058">
    <property type="entry name" value="AB_hydrolase_fold"/>
</dbReference>
<dbReference type="RefSeq" id="WP_179589955.1">
    <property type="nucleotide sequence ID" value="NZ_JACBYR010000003.1"/>
</dbReference>
<dbReference type="Proteomes" id="UP000542125">
    <property type="component" value="Unassembled WGS sequence"/>
</dbReference>
<organism evidence="4 5">
    <name type="scientific">Pigmentiphaga litoralis</name>
    <dbReference type="NCBI Taxonomy" id="516702"/>
    <lineage>
        <taxon>Bacteria</taxon>
        <taxon>Pseudomonadati</taxon>
        <taxon>Pseudomonadota</taxon>
        <taxon>Betaproteobacteria</taxon>
        <taxon>Burkholderiales</taxon>
        <taxon>Alcaligenaceae</taxon>
        <taxon>Pigmentiphaga</taxon>
    </lineage>
</organism>
<dbReference type="InterPro" id="IPR000801">
    <property type="entry name" value="Esterase-like"/>
</dbReference>
<dbReference type="Gene3D" id="3.40.50.1820">
    <property type="entry name" value="alpha/beta hydrolase"/>
    <property type="match status" value="1"/>
</dbReference>
<proteinExistence type="inferred from homology"/>
<name>A0A7Y9IYU5_9BURK</name>
<evidence type="ECO:0000256" key="1">
    <source>
        <dbReference type="ARBA" id="ARBA00005622"/>
    </source>
</evidence>
<dbReference type="InterPro" id="IPR052558">
    <property type="entry name" value="Siderophore_Hydrolase_D"/>
</dbReference>
<feature type="signal peptide" evidence="3">
    <location>
        <begin position="1"/>
        <end position="23"/>
    </location>
</feature>
<dbReference type="SUPFAM" id="SSF53474">
    <property type="entry name" value="alpha/beta-Hydrolases"/>
    <property type="match status" value="1"/>
</dbReference>
<dbReference type="PANTHER" id="PTHR40841:SF2">
    <property type="entry name" value="SIDEROPHORE-DEGRADING ESTERASE (EUROFUNG)"/>
    <property type="match status" value="1"/>
</dbReference>
<evidence type="ECO:0000256" key="3">
    <source>
        <dbReference type="SAM" id="SignalP"/>
    </source>
</evidence>
<sequence>MLSTIQRFLLLACGSLLALQVHAAPADDAPYTVPRSMVETVTTKSAQQYKIMVSWPEGKAPASGWPVMYLLDGSHYFAMATDMLRNQVCAYPCPLEAGVVVAIGYPDRSRREYDFTPKAPPGPPEMRLDGTPYPVVEYGGADPFLDFIESDLKPRIESRFRIDRTRQTLFGHSYGGLFVLHTLYTRPQAFSTYVASSPSIWWNNRFIEKEEQAFTRKVNATALPRETRLLIGVGEGEQTLLQRELRGSATETGNLEWRRGRRRMVDSTRELAERLEELSSRNLVAMHRTFDNESHVSVPSVALSTAVSMAFGIRPTDPK</sequence>